<evidence type="ECO:0000259" key="10">
    <source>
        <dbReference type="PROSITE" id="PS50111"/>
    </source>
</evidence>
<keyword evidence="6 8" id="KW-0807">Transducer</keyword>
<dbReference type="GO" id="GO:0005886">
    <property type="term" value="C:plasma membrane"/>
    <property type="evidence" value="ECO:0007669"/>
    <property type="project" value="UniProtKB-SubCell"/>
</dbReference>
<dbReference type="Proteomes" id="UP000045175">
    <property type="component" value="Unassembled WGS sequence"/>
</dbReference>
<feature type="domain" description="Methyl-accepting transducer" evidence="10">
    <location>
        <begin position="287"/>
        <end position="544"/>
    </location>
</feature>
<dbReference type="InterPro" id="IPR004089">
    <property type="entry name" value="MCPsignal_dom"/>
</dbReference>
<dbReference type="Pfam" id="PF00015">
    <property type="entry name" value="MCPsignal"/>
    <property type="match status" value="1"/>
</dbReference>
<dbReference type="SUPFAM" id="SSF58104">
    <property type="entry name" value="Methyl-accepting chemotaxis protein (MCP) signaling domain"/>
    <property type="match status" value="1"/>
</dbReference>
<dbReference type="Proteomes" id="UP000041394">
    <property type="component" value="Unassembled WGS sequence"/>
</dbReference>
<dbReference type="STRING" id="1578720.HAL011_09590"/>
<dbReference type="EMBL" id="CDML01000034">
    <property type="protein sequence ID" value="CRF41172.1"/>
    <property type="molecule type" value="Genomic_DNA"/>
</dbReference>
<organism evidence="13 15">
    <name type="scientific">Helicobacter ailurogastricus</name>
    <dbReference type="NCBI Taxonomy" id="1578720"/>
    <lineage>
        <taxon>Bacteria</taxon>
        <taxon>Pseudomonadati</taxon>
        <taxon>Campylobacterota</taxon>
        <taxon>Epsilonproteobacteria</taxon>
        <taxon>Campylobacterales</taxon>
        <taxon>Helicobacteraceae</taxon>
        <taxon>Helicobacter</taxon>
    </lineage>
</organism>
<dbReference type="Proteomes" id="UP000038622">
    <property type="component" value="Unassembled WGS sequence"/>
</dbReference>
<dbReference type="InterPro" id="IPR004090">
    <property type="entry name" value="Chemotax_Me-accpt_rcpt"/>
</dbReference>
<dbReference type="GO" id="GO:0006935">
    <property type="term" value="P:chemotaxis"/>
    <property type="evidence" value="ECO:0007669"/>
    <property type="project" value="InterPro"/>
</dbReference>
<dbReference type="EMBL" id="CDMH01000017">
    <property type="protein sequence ID" value="CRF42206.1"/>
    <property type="molecule type" value="Genomic_DNA"/>
</dbReference>
<reference evidence="14" key="3">
    <citation type="submission" date="2014-12" db="EMBL/GenBank/DDBJ databases">
        <authorList>
            <person name="Smet A."/>
        </authorList>
    </citation>
    <scope>NUCLEOTIDE SEQUENCE [LARGE SCALE GENOMIC DNA]</scope>
</reference>
<accession>A0A0K2X992</accession>
<evidence type="ECO:0000256" key="3">
    <source>
        <dbReference type="ARBA" id="ARBA00022692"/>
    </source>
</evidence>
<dbReference type="PRINTS" id="PR00260">
    <property type="entry name" value="CHEMTRNSDUCR"/>
</dbReference>
<evidence type="ECO:0000256" key="6">
    <source>
        <dbReference type="ARBA" id="ARBA00023224"/>
    </source>
</evidence>
<evidence type="ECO:0000313" key="13">
    <source>
        <dbReference type="EMBL" id="CRF43920.1"/>
    </source>
</evidence>
<dbReference type="GO" id="GO:0007165">
    <property type="term" value="P:signal transduction"/>
    <property type="evidence" value="ECO:0007669"/>
    <property type="project" value="UniProtKB-KW"/>
</dbReference>
<dbReference type="PANTHER" id="PTHR32089:SF114">
    <property type="entry name" value="METHYL-ACCEPTING CHEMOTAXIS PROTEIN MCPB"/>
    <property type="match status" value="1"/>
</dbReference>
<gene>
    <name evidence="11" type="ORF">HAL011_09590</name>
    <name evidence="12" type="ORF">HAL013_03680</name>
    <name evidence="13" type="ORF">HAL09_04810</name>
</gene>
<evidence type="ECO:0000256" key="1">
    <source>
        <dbReference type="ARBA" id="ARBA00004651"/>
    </source>
</evidence>
<dbReference type="SMART" id="SM00283">
    <property type="entry name" value="MA"/>
    <property type="match status" value="1"/>
</dbReference>
<dbReference type="RefSeq" id="WP_053940864.1">
    <property type="nucleotide sequence ID" value="NZ_CDMH01000017.1"/>
</dbReference>
<dbReference type="SMART" id="SM01049">
    <property type="entry name" value="Cache_2"/>
    <property type="match status" value="1"/>
</dbReference>
<proteinExistence type="inferred from homology"/>
<dbReference type="OrthoDB" id="9776024at2"/>
<keyword evidence="3 9" id="KW-0812">Transmembrane</keyword>
<feature type="transmembrane region" description="Helical" evidence="9">
    <location>
        <begin position="206"/>
        <end position="229"/>
    </location>
</feature>
<evidence type="ECO:0000256" key="8">
    <source>
        <dbReference type="PROSITE-ProRule" id="PRU00284"/>
    </source>
</evidence>
<evidence type="ECO:0000256" key="4">
    <source>
        <dbReference type="ARBA" id="ARBA00022989"/>
    </source>
</evidence>
<evidence type="ECO:0000256" key="2">
    <source>
        <dbReference type="ARBA" id="ARBA00022475"/>
    </source>
</evidence>
<reference evidence="13" key="1">
    <citation type="submission" date="2014-12" db="EMBL/GenBank/DDBJ databases">
        <title>Whole genome sequences of four Staphylococcus schleiferi canine isolates.</title>
        <authorList>
            <person name="Misic A.M."/>
            <person name="Cain C."/>
            <person name="Morris D.O."/>
            <person name="Rankin S."/>
            <person name="Beiting D."/>
        </authorList>
    </citation>
    <scope>NUCLEOTIDE SEQUENCE</scope>
    <source>
        <strain evidence="11">ASB11</strain>
        <strain evidence="12">ASB13</strain>
        <strain evidence="13">ASB9</strain>
    </source>
</reference>
<dbReference type="PANTHER" id="PTHR32089">
    <property type="entry name" value="METHYL-ACCEPTING CHEMOTAXIS PROTEIN MCPB"/>
    <property type="match status" value="1"/>
</dbReference>
<keyword evidence="5 9" id="KW-0472">Membrane</keyword>
<dbReference type="Gene3D" id="3.30.450.20">
    <property type="entry name" value="PAS domain"/>
    <property type="match status" value="1"/>
</dbReference>
<evidence type="ECO:0000256" key="7">
    <source>
        <dbReference type="ARBA" id="ARBA00029447"/>
    </source>
</evidence>
<dbReference type="InterPro" id="IPR033480">
    <property type="entry name" value="sCache_2"/>
</dbReference>
<keyword evidence="14" id="KW-1185">Reference proteome</keyword>
<comment type="subcellular location">
    <subcellularLocation>
        <location evidence="1">Cell membrane</location>
        <topology evidence="1">Multi-pass membrane protein</topology>
    </subcellularLocation>
</comment>
<dbReference type="Pfam" id="PF17200">
    <property type="entry name" value="sCache_2"/>
    <property type="match status" value="1"/>
</dbReference>
<reference evidence="15 16" key="2">
    <citation type="submission" date="2014-12" db="EMBL/GenBank/DDBJ databases">
        <authorList>
            <person name="Jaenicke S."/>
        </authorList>
    </citation>
    <scope>NUCLEOTIDE SEQUENCE [LARGE SCALE GENOMIC DNA]</scope>
</reference>
<evidence type="ECO:0000313" key="12">
    <source>
        <dbReference type="EMBL" id="CRF42206.1"/>
    </source>
</evidence>
<sequence length="559" mass="61765">MRVGIKILLNIFFSLVVLGILVILLTDYKQHVLVQELIHVTEQDIIKKKEEALRDMFSLIEHGIHRFYRIQSSKELALKFTLDYFKVINNDRSSVYMVAVDKEGKVLFDPVNPETVGKSGLNLQSADGVYYVRGYLEEAQKGGGYTRYKMPKSAGGTPEPKVAYSKYDPVSDMVIVTTTYYSDILKDFDSVEEDAKKRMLKNSHILAVWISGTVLLMILISSIAIYFAIIRRLKATVKQVYNFGQGDKDLTKRLVVKRGSDDVNKVAASINTFVEKIHKCVQNMKDNSVHNKSLAHKLQTIIDATYKRAKGNAAVIHDIYQESSALTASVARSVQTAQDVGSKLGQMQVSIEESNASLATMLVQILEGAKTEEELANKIEQLSKNADSVKSILHIINDIADQTNLLALNAAIEAARAGEHGRGFAVVADEVRNLAARTQKSLAEINSTIGVIVQEINDVSSQMNINSKKIEELSAGSLEVQERFKTMSAEVGAVVENTHAFIKDYNKTGESVHAMAGRLTQVENATNESLEDAKEIANLANSLNTSTAALDVEINQFKT</sequence>
<dbReference type="PROSITE" id="PS50111">
    <property type="entry name" value="CHEMOTAXIS_TRANSDUC_2"/>
    <property type="match status" value="1"/>
</dbReference>
<dbReference type="GO" id="GO:0004888">
    <property type="term" value="F:transmembrane signaling receptor activity"/>
    <property type="evidence" value="ECO:0007669"/>
    <property type="project" value="InterPro"/>
</dbReference>
<evidence type="ECO:0000313" key="15">
    <source>
        <dbReference type="Proteomes" id="UP000041394"/>
    </source>
</evidence>
<dbReference type="AlphaFoldDB" id="A0A0K2X992"/>
<protein>
    <submittedName>
        <fullName evidence="13">Methyl-accepting chemotaxis protein</fullName>
    </submittedName>
</protein>
<evidence type="ECO:0000256" key="5">
    <source>
        <dbReference type="ARBA" id="ARBA00023136"/>
    </source>
</evidence>
<keyword evidence="4 9" id="KW-1133">Transmembrane helix</keyword>
<evidence type="ECO:0000313" key="11">
    <source>
        <dbReference type="EMBL" id="CRF41172.1"/>
    </source>
</evidence>
<feature type="transmembrane region" description="Helical" evidence="9">
    <location>
        <begin position="7"/>
        <end position="25"/>
    </location>
</feature>
<keyword evidence="2" id="KW-1003">Cell membrane</keyword>
<comment type="similarity">
    <text evidence="7">Belongs to the methyl-accepting chemotaxis (MCP) protein family.</text>
</comment>
<name>A0A0K2X992_9HELI</name>
<dbReference type="Gene3D" id="1.10.287.950">
    <property type="entry name" value="Methyl-accepting chemotaxis protein"/>
    <property type="match status" value="1"/>
</dbReference>
<evidence type="ECO:0000313" key="16">
    <source>
        <dbReference type="Proteomes" id="UP000045175"/>
    </source>
</evidence>
<dbReference type="EMBL" id="CDMN01000018">
    <property type="protein sequence ID" value="CRF43920.1"/>
    <property type="molecule type" value="Genomic_DNA"/>
</dbReference>
<evidence type="ECO:0000256" key="9">
    <source>
        <dbReference type="SAM" id="Phobius"/>
    </source>
</evidence>
<evidence type="ECO:0000313" key="14">
    <source>
        <dbReference type="Proteomes" id="UP000038622"/>
    </source>
</evidence>